<protein>
    <recommendedName>
        <fullName evidence="3">Flagellar FliJ protein</fullName>
    </recommendedName>
</protein>
<evidence type="ECO:0000313" key="11">
    <source>
        <dbReference type="EMBL" id="GAA4015117.1"/>
    </source>
</evidence>
<keyword evidence="12" id="KW-1185">Reference proteome</keyword>
<dbReference type="EMBL" id="BAAAZE010000005">
    <property type="protein sequence ID" value="GAA4015117.1"/>
    <property type="molecule type" value="Genomic_DNA"/>
</dbReference>
<dbReference type="NCBIfam" id="TIGR02473">
    <property type="entry name" value="flagell_FliJ"/>
    <property type="match status" value="1"/>
</dbReference>
<keyword evidence="11" id="KW-0282">Flagellum</keyword>
<evidence type="ECO:0000256" key="2">
    <source>
        <dbReference type="ARBA" id="ARBA00010004"/>
    </source>
</evidence>
<evidence type="ECO:0000256" key="1">
    <source>
        <dbReference type="ARBA" id="ARBA00004413"/>
    </source>
</evidence>
<evidence type="ECO:0000256" key="9">
    <source>
        <dbReference type="ARBA" id="ARBA00023136"/>
    </source>
</evidence>
<organism evidence="11 12">
    <name type="scientific">Actimicrobium antarcticum</name>
    <dbReference type="NCBI Taxonomy" id="1051899"/>
    <lineage>
        <taxon>Bacteria</taxon>
        <taxon>Pseudomonadati</taxon>
        <taxon>Pseudomonadota</taxon>
        <taxon>Betaproteobacteria</taxon>
        <taxon>Burkholderiales</taxon>
        <taxon>Oxalobacteraceae</taxon>
        <taxon>Actimicrobium</taxon>
    </lineage>
</organism>
<gene>
    <name evidence="11" type="primary">fliJ</name>
    <name evidence="11" type="ORF">GCM10022212_07280</name>
</gene>
<evidence type="ECO:0000256" key="6">
    <source>
        <dbReference type="ARBA" id="ARBA00022500"/>
    </source>
</evidence>
<keyword evidence="11" id="KW-0969">Cilium</keyword>
<keyword evidence="6" id="KW-0145">Chemotaxis</keyword>
<dbReference type="PANTHER" id="PTHR38786:SF1">
    <property type="entry name" value="FLAGELLAR FLIJ PROTEIN"/>
    <property type="match status" value="1"/>
</dbReference>
<keyword evidence="7" id="KW-1005">Bacterial flagellum biogenesis</keyword>
<dbReference type="PIRSF" id="PIRSF019404">
    <property type="entry name" value="FliJ"/>
    <property type="match status" value="1"/>
</dbReference>
<dbReference type="Gene3D" id="1.10.287.1700">
    <property type="match status" value="1"/>
</dbReference>
<accession>A0ABP7SRW8</accession>
<evidence type="ECO:0000256" key="3">
    <source>
        <dbReference type="ARBA" id="ARBA00020392"/>
    </source>
</evidence>
<proteinExistence type="inferred from homology"/>
<evidence type="ECO:0000256" key="5">
    <source>
        <dbReference type="ARBA" id="ARBA00022475"/>
    </source>
</evidence>
<evidence type="ECO:0000256" key="10">
    <source>
        <dbReference type="ARBA" id="ARBA00023225"/>
    </source>
</evidence>
<evidence type="ECO:0000256" key="4">
    <source>
        <dbReference type="ARBA" id="ARBA00022448"/>
    </source>
</evidence>
<dbReference type="PANTHER" id="PTHR38786">
    <property type="entry name" value="FLAGELLAR FLIJ PROTEIN"/>
    <property type="match status" value="1"/>
</dbReference>
<comment type="caution">
    <text evidence="11">The sequence shown here is derived from an EMBL/GenBank/DDBJ whole genome shotgun (WGS) entry which is preliminary data.</text>
</comment>
<dbReference type="Proteomes" id="UP001501353">
    <property type="component" value="Unassembled WGS sequence"/>
</dbReference>
<keyword evidence="10" id="KW-1006">Bacterial flagellum protein export</keyword>
<name>A0ABP7SRW8_9BURK</name>
<dbReference type="RefSeq" id="WP_344761870.1">
    <property type="nucleotide sequence ID" value="NZ_BAAAZE010000005.1"/>
</dbReference>
<evidence type="ECO:0000256" key="7">
    <source>
        <dbReference type="ARBA" id="ARBA00022795"/>
    </source>
</evidence>
<dbReference type="InterPro" id="IPR053716">
    <property type="entry name" value="Flag_assembly_chemotaxis_eff"/>
</dbReference>
<dbReference type="PRINTS" id="PR01004">
    <property type="entry name" value="FLGFLIJ"/>
</dbReference>
<keyword evidence="5" id="KW-1003">Cell membrane</keyword>
<dbReference type="InterPro" id="IPR012823">
    <property type="entry name" value="Flagell_FliJ"/>
</dbReference>
<reference evidence="12" key="1">
    <citation type="journal article" date="2019" name="Int. J. Syst. Evol. Microbiol.">
        <title>The Global Catalogue of Microorganisms (GCM) 10K type strain sequencing project: providing services to taxonomists for standard genome sequencing and annotation.</title>
        <authorList>
            <consortium name="The Broad Institute Genomics Platform"/>
            <consortium name="The Broad Institute Genome Sequencing Center for Infectious Disease"/>
            <person name="Wu L."/>
            <person name="Ma J."/>
        </authorList>
    </citation>
    <scope>NUCLEOTIDE SEQUENCE [LARGE SCALE GENOMIC DNA]</scope>
    <source>
        <strain evidence="12">JCM 16673</strain>
    </source>
</reference>
<dbReference type="InterPro" id="IPR018006">
    <property type="entry name" value="Flag_FliJ_proteobac"/>
</dbReference>
<sequence>MAISSAIDTLIELAVKDTDEAAKRLGLAIRACEEVQQKLTLLMQYRDDYATRFQHSLSVGLSPSGYRNFQLFIDKLDGAIASQELVLLDAKRRIEEARSAWQENERKRMSYGTLASRALKAEQAKEAKRDQKAMDEHAARAILYKR</sequence>
<comment type="similarity">
    <text evidence="2">Belongs to the FliJ family.</text>
</comment>
<keyword evidence="4" id="KW-0813">Transport</keyword>
<dbReference type="InterPro" id="IPR052570">
    <property type="entry name" value="FliJ"/>
</dbReference>
<keyword evidence="11" id="KW-0966">Cell projection</keyword>
<dbReference type="Pfam" id="PF02050">
    <property type="entry name" value="FliJ"/>
    <property type="match status" value="1"/>
</dbReference>
<keyword evidence="8" id="KW-0653">Protein transport</keyword>
<evidence type="ECO:0000313" key="12">
    <source>
        <dbReference type="Proteomes" id="UP001501353"/>
    </source>
</evidence>
<keyword evidence="9" id="KW-0472">Membrane</keyword>
<evidence type="ECO:0000256" key="8">
    <source>
        <dbReference type="ARBA" id="ARBA00022927"/>
    </source>
</evidence>
<comment type="subcellular location">
    <subcellularLocation>
        <location evidence="1">Cell membrane</location>
        <topology evidence="1">Peripheral membrane protein</topology>
        <orientation evidence="1">Cytoplasmic side</orientation>
    </subcellularLocation>
</comment>